<keyword evidence="2" id="KW-1133">Transmembrane helix</keyword>
<feature type="transmembrane region" description="Helical" evidence="2">
    <location>
        <begin position="69"/>
        <end position="90"/>
    </location>
</feature>
<name>G7IPL8_MEDTR</name>
<feature type="compositionally biased region" description="Low complexity" evidence="1">
    <location>
        <begin position="30"/>
        <end position="56"/>
    </location>
</feature>
<sequence length="91" mass="9086">MSRTCMMMLLVAMFIFTAVAESPTTSPKVSSLTTPAAAPSPSSVSPLSPSSVSSPPAHAPAPAPRKSGAVSHGFSFVGIFVVALGATALIL</sequence>
<dbReference type="HOGENOM" id="CLU_2430355_0_0_1"/>
<reference evidence="8" key="4">
    <citation type="journal article" date="2018" name="Nat. Plants">
        <title>Whole-genome landscape of Medicago truncatula symbiotic genes.</title>
        <authorList>
            <person name="Pecrix Y."/>
            <person name="Staton S.E."/>
            <person name="Sallet E."/>
            <person name="Lelandais-Briere C."/>
            <person name="Moreau S."/>
            <person name="Carrere S."/>
            <person name="Blein T."/>
            <person name="Jardinaud M.F."/>
            <person name="Latrasse D."/>
            <person name="Zouine M."/>
            <person name="Zahm M."/>
            <person name="Kreplak J."/>
            <person name="Mayjonade B."/>
            <person name="Satge C."/>
            <person name="Perez M."/>
            <person name="Cauet S."/>
            <person name="Marande W."/>
            <person name="Chantry-Darmon C."/>
            <person name="Lopez-Roques C."/>
            <person name="Bouchez O."/>
            <person name="Berard A."/>
            <person name="Debelle F."/>
            <person name="Munos S."/>
            <person name="Bendahmane A."/>
            <person name="Berges H."/>
            <person name="Niebel A."/>
            <person name="Buitink J."/>
            <person name="Frugier F."/>
            <person name="Benhamed M."/>
            <person name="Crespi M."/>
            <person name="Gouzy J."/>
            <person name="Gamas P."/>
        </authorList>
    </citation>
    <scope>NUCLEOTIDE SEQUENCE [LARGE SCALE GENOMIC DNA]</scope>
    <source>
        <strain evidence="8">cv. Jemalong A17</strain>
    </source>
</reference>
<evidence type="ECO:0000256" key="1">
    <source>
        <dbReference type="SAM" id="MobiDB-lite"/>
    </source>
</evidence>
<evidence type="ECO:0000256" key="3">
    <source>
        <dbReference type="SAM" id="SignalP"/>
    </source>
</evidence>
<reference evidence="4 7" key="2">
    <citation type="journal article" date="2014" name="BMC Genomics">
        <title>An improved genome release (version Mt4.0) for the model legume Medicago truncatula.</title>
        <authorList>
            <person name="Tang H."/>
            <person name="Krishnakumar V."/>
            <person name="Bidwell S."/>
            <person name="Rosen B."/>
            <person name="Chan A."/>
            <person name="Zhou S."/>
            <person name="Gentzbittel L."/>
            <person name="Childs K.L."/>
            <person name="Yandell M."/>
            <person name="Gundlach H."/>
            <person name="Mayer K.F."/>
            <person name="Schwartz D.C."/>
            <person name="Town C.D."/>
        </authorList>
    </citation>
    <scope>GENOME REANNOTATION</scope>
    <source>
        <strain evidence="6 7">cv. Jemalong A17</strain>
    </source>
</reference>
<feature type="signal peptide" evidence="3">
    <location>
        <begin position="1"/>
        <end position="20"/>
    </location>
</feature>
<dbReference type="EMBL" id="CM001218">
    <property type="protein sequence ID" value="AES63491.1"/>
    <property type="molecule type" value="Genomic_DNA"/>
</dbReference>
<reference evidence="5" key="5">
    <citation type="journal article" date="2018" name="Nat. Plants">
        <title>Whole-genome landscape of Medicago truncatula symbiotic genes.</title>
        <authorList>
            <person name="Pecrix Y."/>
            <person name="Gamas P."/>
            <person name="Carrere S."/>
        </authorList>
    </citation>
    <scope>NUCLEOTIDE SEQUENCE</scope>
    <source>
        <tissue evidence="5">Leaves</tissue>
    </source>
</reference>
<keyword evidence="2" id="KW-0472">Membrane</keyword>
<evidence type="ECO:0000256" key="2">
    <source>
        <dbReference type="SAM" id="Phobius"/>
    </source>
</evidence>
<dbReference type="KEGG" id="mtr:11434818"/>
<reference evidence="6" key="3">
    <citation type="submission" date="2015-04" db="UniProtKB">
        <authorList>
            <consortium name="EnsemblPlants"/>
        </authorList>
    </citation>
    <scope>IDENTIFICATION</scope>
    <source>
        <strain evidence="6">cv. Jemalong A17</strain>
    </source>
</reference>
<evidence type="ECO:0000313" key="5">
    <source>
        <dbReference type="EMBL" id="RHN71677.1"/>
    </source>
</evidence>
<dbReference type="EMBL" id="PSQE01000002">
    <property type="protein sequence ID" value="RHN71677.1"/>
    <property type="molecule type" value="Genomic_DNA"/>
</dbReference>
<dbReference type="PaxDb" id="3880-AES63491"/>
<evidence type="ECO:0000313" key="6">
    <source>
        <dbReference type="EnsemblPlants" id="AES63491"/>
    </source>
</evidence>
<reference evidence="4 7" key="1">
    <citation type="journal article" date="2011" name="Nature">
        <title>The Medicago genome provides insight into the evolution of rhizobial symbioses.</title>
        <authorList>
            <person name="Young N.D."/>
            <person name="Debelle F."/>
            <person name="Oldroyd G.E."/>
            <person name="Geurts R."/>
            <person name="Cannon S.B."/>
            <person name="Udvardi M.K."/>
            <person name="Benedito V.A."/>
            <person name="Mayer K.F."/>
            <person name="Gouzy J."/>
            <person name="Schoof H."/>
            <person name="Van de Peer Y."/>
            <person name="Proost S."/>
            <person name="Cook D.R."/>
            <person name="Meyers B.C."/>
            <person name="Spannagl M."/>
            <person name="Cheung F."/>
            <person name="De Mita S."/>
            <person name="Krishnakumar V."/>
            <person name="Gundlach H."/>
            <person name="Zhou S."/>
            <person name="Mudge J."/>
            <person name="Bharti A.K."/>
            <person name="Murray J.D."/>
            <person name="Naoumkina M.A."/>
            <person name="Rosen B."/>
            <person name="Silverstein K.A."/>
            <person name="Tang H."/>
            <person name="Rombauts S."/>
            <person name="Zhao P.X."/>
            <person name="Zhou P."/>
            <person name="Barbe V."/>
            <person name="Bardou P."/>
            <person name="Bechner M."/>
            <person name="Bellec A."/>
            <person name="Berger A."/>
            <person name="Berges H."/>
            <person name="Bidwell S."/>
            <person name="Bisseling T."/>
            <person name="Choisne N."/>
            <person name="Couloux A."/>
            <person name="Denny R."/>
            <person name="Deshpande S."/>
            <person name="Dai X."/>
            <person name="Doyle J.J."/>
            <person name="Dudez A.M."/>
            <person name="Farmer A.D."/>
            <person name="Fouteau S."/>
            <person name="Franken C."/>
            <person name="Gibelin C."/>
            <person name="Gish J."/>
            <person name="Goldstein S."/>
            <person name="Gonzalez A.J."/>
            <person name="Green P.J."/>
            <person name="Hallab A."/>
            <person name="Hartog M."/>
            <person name="Hua A."/>
            <person name="Humphray S.J."/>
            <person name="Jeong D.H."/>
            <person name="Jing Y."/>
            <person name="Jocker A."/>
            <person name="Kenton S.M."/>
            <person name="Kim D.J."/>
            <person name="Klee K."/>
            <person name="Lai H."/>
            <person name="Lang C."/>
            <person name="Lin S."/>
            <person name="Macmil S.L."/>
            <person name="Magdelenat G."/>
            <person name="Matthews L."/>
            <person name="McCorrison J."/>
            <person name="Monaghan E.L."/>
            <person name="Mun J.H."/>
            <person name="Najar F.Z."/>
            <person name="Nicholson C."/>
            <person name="Noirot C."/>
            <person name="O'Bleness M."/>
            <person name="Paule C.R."/>
            <person name="Poulain J."/>
            <person name="Prion F."/>
            <person name="Qin B."/>
            <person name="Qu C."/>
            <person name="Retzel E.F."/>
            <person name="Riddle C."/>
            <person name="Sallet E."/>
            <person name="Samain S."/>
            <person name="Samson N."/>
            <person name="Sanders I."/>
            <person name="Saurat O."/>
            <person name="Scarpelli C."/>
            <person name="Schiex T."/>
            <person name="Segurens B."/>
            <person name="Severin A.J."/>
            <person name="Sherrier D.J."/>
            <person name="Shi R."/>
            <person name="Sims S."/>
            <person name="Singer S.R."/>
            <person name="Sinharoy S."/>
            <person name="Sterck L."/>
            <person name="Viollet A."/>
            <person name="Wang B.B."/>
            <person name="Wang K."/>
            <person name="Wang M."/>
            <person name="Wang X."/>
            <person name="Warfsmann J."/>
            <person name="Weissenbach J."/>
            <person name="White D.D."/>
            <person name="White J.D."/>
            <person name="Wiley G.B."/>
            <person name="Wincker P."/>
            <person name="Xing Y."/>
            <person name="Yang L."/>
            <person name="Yao Z."/>
            <person name="Ying F."/>
            <person name="Zhai J."/>
            <person name="Zhou L."/>
            <person name="Zuber A."/>
            <person name="Denarie J."/>
            <person name="Dixon R.A."/>
            <person name="May G.D."/>
            <person name="Schwartz D.C."/>
            <person name="Rogers J."/>
            <person name="Quetier F."/>
            <person name="Town C.D."/>
            <person name="Roe B.A."/>
        </authorList>
    </citation>
    <scope>NUCLEOTIDE SEQUENCE [LARGE SCALE GENOMIC DNA]</scope>
    <source>
        <strain evidence="4">A17</strain>
        <strain evidence="6 7">cv. Jemalong A17</strain>
    </source>
</reference>
<dbReference type="Proteomes" id="UP000002051">
    <property type="component" value="Chromosome 2"/>
</dbReference>
<feature type="chain" id="PRO_5014572362" evidence="3">
    <location>
        <begin position="21"/>
        <end position="91"/>
    </location>
</feature>
<keyword evidence="3" id="KW-0732">Signal</keyword>
<proteinExistence type="predicted"/>
<dbReference type="Proteomes" id="UP000265566">
    <property type="component" value="Chromosome 2"/>
</dbReference>
<gene>
    <name evidence="6" type="primary">11434818</name>
    <name evidence="4" type="ordered locus">MTR_2g009290</name>
    <name evidence="5" type="ORF">MtrunA17_Chr2g0279421</name>
</gene>
<evidence type="ECO:0000313" key="7">
    <source>
        <dbReference type="Proteomes" id="UP000002051"/>
    </source>
</evidence>
<dbReference type="AlphaFoldDB" id="G7IPL8"/>
<evidence type="ECO:0000313" key="8">
    <source>
        <dbReference type="Proteomes" id="UP000265566"/>
    </source>
</evidence>
<evidence type="ECO:0000313" key="4">
    <source>
        <dbReference type="EMBL" id="AES63491.1"/>
    </source>
</evidence>
<keyword evidence="2 4" id="KW-0812">Transmembrane</keyword>
<keyword evidence="7" id="KW-1185">Reference proteome</keyword>
<feature type="region of interest" description="Disordered" evidence="1">
    <location>
        <begin position="25"/>
        <end position="68"/>
    </location>
</feature>
<dbReference type="Gramene" id="rna7302">
    <property type="protein sequence ID" value="RHN71677.1"/>
    <property type="gene ID" value="gene7302"/>
</dbReference>
<organism evidence="4 7">
    <name type="scientific">Medicago truncatula</name>
    <name type="common">Barrel medic</name>
    <name type="synonym">Medicago tribuloides</name>
    <dbReference type="NCBI Taxonomy" id="3880"/>
    <lineage>
        <taxon>Eukaryota</taxon>
        <taxon>Viridiplantae</taxon>
        <taxon>Streptophyta</taxon>
        <taxon>Embryophyta</taxon>
        <taxon>Tracheophyta</taxon>
        <taxon>Spermatophyta</taxon>
        <taxon>Magnoliopsida</taxon>
        <taxon>eudicotyledons</taxon>
        <taxon>Gunneridae</taxon>
        <taxon>Pentapetalae</taxon>
        <taxon>rosids</taxon>
        <taxon>fabids</taxon>
        <taxon>Fabales</taxon>
        <taxon>Fabaceae</taxon>
        <taxon>Papilionoideae</taxon>
        <taxon>50 kb inversion clade</taxon>
        <taxon>NPAAA clade</taxon>
        <taxon>Hologalegina</taxon>
        <taxon>IRL clade</taxon>
        <taxon>Trifolieae</taxon>
        <taxon>Medicago</taxon>
    </lineage>
</organism>
<protein>
    <submittedName>
        <fullName evidence="4">Transmembrane protein, putative</fullName>
    </submittedName>
</protein>
<accession>G7IPL8</accession>
<dbReference type="EnsemblPlants" id="AES63491">
    <property type="protein sequence ID" value="AES63491"/>
    <property type="gene ID" value="MTR_2g009290"/>
</dbReference>